<evidence type="ECO:0000259" key="1">
    <source>
        <dbReference type="Pfam" id="PF00582"/>
    </source>
</evidence>
<dbReference type="AlphaFoldDB" id="A0A0U5H0S3"/>
<dbReference type="Pfam" id="PF00582">
    <property type="entry name" value="Usp"/>
    <property type="match status" value="1"/>
</dbReference>
<evidence type="ECO:0000313" key="2">
    <source>
        <dbReference type="EMBL" id="CQH54631.1"/>
    </source>
</evidence>
<dbReference type="SUPFAM" id="SSF52402">
    <property type="entry name" value="Adenine nucleotide alpha hydrolases-like"/>
    <property type="match status" value="1"/>
</dbReference>
<dbReference type="CDD" id="cd00293">
    <property type="entry name" value="USP-like"/>
    <property type="match status" value="1"/>
</dbReference>
<gene>
    <name evidence="2" type="ORF">HHUB_2109</name>
</gene>
<keyword evidence="3" id="KW-1185">Reference proteome</keyword>
<protein>
    <submittedName>
        <fullName evidence="2">UspA domain protein</fullName>
    </submittedName>
</protein>
<reference evidence="3" key="1">
    <citation type="journal article" date="2016" name="Environ. Microbiol.">
        <title>The complete genome of a viable archaeum isolated from 123-million-year-old rock salt.</title>
        <authorList>
            <person name="Jaakkola S.T."/>
            <person name="Pfeiffer F."/>
            <person name="Ravantti J.J."/>
            <person name="Guo Q."/>
            <person name="Liu Y."/>
            <person name="Chen X."/>
            <person name="Ma H."/>
            <person name="Yang C."/>
            <person name="Oksanen H.M."/>
            <person name="Bamford D.H."/>
        </authorList>
    </citation>
    <scope>NUCLEOTIDE SEQUENCE</scope>
    <source>
        <strain evidence="3">JI20-1</strain>
    </source>
</reference>
<evidence type="ECO:0000313" key="3">
    <source>
        <dbReference type="Proteomes" id="UP000066737"/>
    </source>
</evidence>
<dbReference type="Proteomes" id="UP000066737">
    <property type="component" value="Chromosome I"/>
</dbReference>
<dbReference type="InterPro" id="IPR006016">
    <property type="entry name" value="UspA"/>
</dbReference>
<dbReference type="OrthoDB" id="43026at2157"/>
<dbReference type="GeneID" id="26658772"/>
<feature type="domain" description="UspA" evidence="1">
    <location>
        <begin position="155"/>
        <end position="269"/>
    </location>
</feature>
<proteinExistence type="predicted"/>
<dbReference type="EMBL" id="LN831302">
    <property type="protein sequence ID" value="CQH54631.1"/>
    <property type="molecule type" value="Genomic_DNA"/>
</dbReference>
<dbReference type="Gene3D" id="3.40.50.12370">
    <property type="match status" value="1"/>
</dbReference>
<dbReference type="STRING" id="1407499.HHUB_2109"/>
<accession>A0A0U5H0S3</accession>
<organism evidence="2 3">
    <name type="scientific">Halobacterium hubeiense</name>
    <dbReference type="NCBI Taxonomy" id="1407499"/>
    <lineage>
        <taxon>Archaea</taxon>
        <taxon>Methanobacteriati</taxon>
        <taxon>Methanobacteriota</taxon>
        <taxon>Stenosarchaea group</taxon>
        <taxon>Halobacteria</taxon>
        <taxon>Halobacteriales</taxon>
        <taxon>Halobacteriaceae</taxon>
        <taxon>Halobacterium</taxon>
    </lineage>
</organism>
<dbReference type="KEGG" id="hhb:Hhub_2109"/>
<name>A0A0U5H0S3_9EURY</name>
<dbReference type="RefSeq" id="WP_059056548.1">
    <property type="nucleotide sequence ID" value="NZ_CEML01000002.1"/>
</dbReference>
<sequence>MSINSDDRPWPQVLDHDGVDWPSEEQRVLVPFCEAANRAETSRLGASITFGSDGELYILHATDGEASADADELRHEAELELELREEFSVPVTQFETEYSSGVLDSFVDSHSITATVVDREERGFFSRGRDEQTVASGCHNVVGTRMDAFESPSSILVPVAKGPHSGLATRIAEAIARATGCWIELFHVVGEDAGEAERGDADALLDAYEHRLGDDVDVDHHVVEAAEPAEEIIEHAGYHDVTVLGAPEKGRLRRFLFGSTTDDVERDGDSGPVLTVHRDTDESVFSRWL</sequence>